<name>A0A1B0CZT1_PHLPP</name>
<keyword evidence="5" id="KW-0325">Glycoprotein</keyword>
<evidence type="ECO:0000256" key="3">
    <source>
        <dbReference type="ARBA" id="ARBA00022801"/>
    </source>
</evidence>
<dbReference type="EMBL" id="AJVK01021019">
    <property type="status" value="NOT_ANNOTATED_CDS"/>
    <property type="molecule type" value="Genomic_DNA"/>
</dbReference>
<dbReference type="Pfam" id="PF00135">
    <property type="entry name" value="COesterase"/>
    <property type="match status" value="3"/>
</dbReference>
<dbReference type="SUPFAM" id="SSF53474">
    <property type="entry name" value="alpha/beta-Hydrolases"/>
    <property type="match status" value="3"/>
</dbReference>
<dbReference type="PROSITE" id="PS00122">
    <property type="entry name" value="CARBOXYLESTERASE_B_1"/>
    <property type="match status" value="1"/>
</dbReference>
<evidence type="ECO:0000256" key="4">
    <source>
        <dbReference type="ARBA" id="ARBA00023157"/>
    </source>
</evidence>
<organism evidence="7 8">
    <name type="scientific">Phlebotomus papatasi</name>
    <name type="common">Sandfly</name>
    <dbReference type="NCBI Taxonomy" id="29031"/>
    <lineage>
        <taxon>Eukaryota</taxon>
        <taxon>Metazoa</taxon>
        <taxon>Ecdysozoa</taxon>
        <taxon>Arthropoda</taxon>
        <taxon>Hexapoda</taxon>
        <taxon>Insecta</taxon>
        <taxon>Pterygota</taxon>
        <taxon>Neoptera</taxon>
        <taxon>Endopterygota</taxon>
        <taxon>Diptera</taxon>
        <taxon>Nematocera</taxon>
        <taxon>Psychodoidea</taxon>
        <taxon>Psychodidae</taxon>
        <taxon>Phlebotomus</taxon>
        <taxon>Phlebotomus</taxon>
    </lineage>
</organism>
<dbReference type="VEuPathDB" id="VectorBase:PPAPM1_009638"/>
<keyword evidence="8" id="KW-1185">Reference proteome</keyword>
<dbReference type="Proteomes" id="UP000092462">
    <property type="component" value="Unassembled WGS sequence"/>
</dbReference>
<keyword evidence="4" id="KW-1015">Disulfide bond</keyword>
<protein>
    <recommendedName>
        <fullName evidence="6">Carboxylesterase type B domain-containing protein</fullName>
    </recommendedName>
</protein>
<dbReference type="EnsemblMetazoa" id="PPAI000603-RA">
    <property type="protein sequence ID" value="PPAI000603-PA"/>
    <property type="gene ID" value="PPAI000603"/>
</dbReference>
<keyword evidence="2" id="KW-0719">Serine esterase</keyword>
<reference evidence="7" key="1">
    <citation type="submission" date="2022-08" db="UniProtKB">
        <authorList>
            <consortium name="EnsemblMetazoa"/>
        </authorList>
    </citation>
    <scope>IDENTIFICATION</scope>
    <source>
        <strain evidence="7">Israel</strain>
    </source>
</reference>
<evidence type="ECO:0000256" key="1">
    <source>
        <dbReference type="ARBA" id="ARBA00005964"/>
    </source>
</evidence>
<feature type="domain" description="Carboxylesterase type B" evidence="6">
    <location>
        <begin position="594"/>
        <end position="1103"/>
    </location>
</feature>
<dbReference type="VEuPathDB" id="VectorBase:PPAI000603"/>
<dbReference type="PANTHER" id="PTHR43142:SF12">
    <property type="entry name" value="CARBOXYLESTERASE TYPE B DOMAIN-CONTAINING PROTEIN-RELATED"/>
    <property type="match status" value="1"/>
</dbReference>
<proteinExistence type="inferred from homology"/>
<dbReference type="InterPro" id="IPR029058">
    <property type="entry name" value="AB_hydrolase_fold"/>
</dbReference>
<feature type="domain" description="Carboxylesterase type B" evidence="6">
    <location>
        <begin position="23"/>
        <end position="543"/>
    </location>
</feature>
<dbReference type="EMBL" id="AJVK01021017">
    <property type="status" value="NOT_ANNOTATED_CDS"/>
    <property type="molecule type" value="Genomic_DNA"/>
</dbReference>
<sequence length="1671" mass="184868">MFTIKNLRAFGSQVRRMSSNVENPVVELPGLGRLRGSTTQSAWTNRRIYQFLGVKYAEAPIGELRFKAPVPVQPWKGERDATAFGRPCPMYHVLKTLKSPPKDGHIEDCINLCVYSNDLSASKPVLVYIHGGGFIEGDASQFPPNYLLEKDVVLVVPQYRLGPLGFLSTQTEAIPGNAGPLDIIQALKWIQENIQYFGGDPKKVTVIGHSAGAGILSAITYSPLAEENLFRSVILQSGGSSASWSWDHDPAKNAREIAELGGLGPKADLEELNQFLLRLDTQSLVMLFMKYLMTGTPNGIRTIGGHRMTIGGPSNFLPDTPYEILSRGGGRKNLPMMAGVLKHDGGFLMTGVYDILSQTIGFDNKNFNSFDLLDFYNRILGTHEVTGTLVAYQSRSVFTKKALNSGNFYALLDGLYDICNALFIKGPTLRVAQENAKFNPQQTWLYSFDYRGQHTRFGYGTDTSKYPFEGGVSHSNEILYLFPWPENAAKLNEKDTKIAQKMVDLWASFATDGVPSCSASPNWPAMTEIVGPYLHIDQKDSIGEDFRDEFTILSHEGYHTKKFSQEIEAGRIVVASWRKSLEFQVRKMSSTAENPVVELPGLGRLRGSVTQSAWSGRKIYQFLGVKYAEAPIGELRFKDATKYGTPAPSYNTILAVPKEKVTPDLEDCINLCVYTTDINASKPVMVYIHGGGFFTGSASQHPANYLLEKDVVLVVPQFRLGPLGFLSTMTETIPGNAGVLDVILAFEWVQKYIAHFGGDPKQVTAFAQSAGATLLSILTYSDLARDELFSRAIMSSSASFATWCYDFNCVSNARDIARRSGCSSKASLEEVNDFLMKADAKTLVASFMAHMQAGTPNGINTIGGHRITIGGPSNLLPETTFQLMRKGKGRRNLPLMAGVAKHDATFLISGLCDIYMHTVGYDNHKFNQFELIDSVNKILGSDEQTGALAALATMTLFDIEDRKKGDFYAMVDAIFDLSGALVVKAPVIREVQYHISRNKTPTYLYTFDYEGEHTRFGYGEDTSKYPFDGGVAHSDDNIYLFPWPKSVAKLNEEDTKIAQKMVDLWTSFAITGVPTSPKVSNWPAMENLVGPYLHINKECSIGDNFYDELKVISGEKRNLIRNDTFHVTPAGMALSSEEIIVDIPKLGSLRGSETTSAWTGRKIYQFLGVKYAEAPIGSLRFKKPVPVAPWTGIKDATKYGKTFPNPSNYKDIPEEEKFSPDWEDCISLCVYSTNLTASQPVMVYIHGGGFYEGGSPFHPPNYLLEKDVVLVVPQYRLGALGFLSTMTDTIPGNAGIFDVILALEWVQKHIRYFGGDPNNVTAFGQSSGSGIVSHLIISPLVPDNLFHRVIIQSGSSFGTWATHVDPVTDARNIAIASGKCTESSTIQDIEHCLLEMDVKTLLQCTKDTRIRPVVGGPSGFLNKSPNDFFLKSQCHKGLSVMTGVTKHDGGHPLTAFYDRFKEVKGFTDTNFNSFKLMQFVVGRYGSVDETGILTGFLTANLFDPNTLAQGDFHKMISGLYDFVNTIVFKAPVLKLAQFCASVNPRQTWLYTFDYEGEHTRFGYGADTSQYPFKGGAAHSDDNIYLFPWPDSVAKLNEEDTKIARKMVELWTSFATNGIPSCSDGPLWPPMETPIGPYLHIDRTLSVGRNFHDEFTVISREEQCYKENKSSL</sequence>
<evidence type="ECO:0000256" key="5">
    <source>
        <dbReference type="ARBA" id="ARBA00023180"/>
    </source>
</evidence>
<dbReference type="InterPro" id="IPR019826">
    <property type="entry name" value="Carboxylesterase_B_AS"/>
</dbReference>
<feature type="domain" description="Carboxylesterase type B" evidence="6">
    <location>
        <begin position="1140"/>
        <end position="1650"/>
    </location>
</feature>
<evidence type="ECO:0000313" key="7">
    <source>
        <dbReference type="EnsemblMetazoa" id="PPAI000603-PA"/>
    </source>
</evidence>
<comment type="similarity">
    <text evidence="1">Belongs to the type-B carboxylesterase/lipase family.</text>
</comment>
<evidence type="ECO:0000313" key="8">
    <source>
        <dbReference type="Proteomes" id="UP000092462"/>
    </source>
</evidence>
<dbReference type="EMBL" id="AJVK01021018">
    <property type="status" value="NOT_ANNOTATED_CDS"/>
    <property type="molecule type" value="Genomic_DNA"/>
</dbReference>
<evidence type="ECO:0000256" key="2">
    <source>
        <dbReference type="ARBA" id="ARBA00022487"/>
    </source>
</evidence>
<evidence type="ECO:0000259" key="6">
    <source>
        <dbReference type="Pfam" id="PF00135"/>
    </source>
</evidence>
<keyword evidence="3" id="KW-0378">Hydrolase</keyword>
<dbReference type="Gene3D" id="3.40.50.1820">
    <property type="entry name" value="alpha/beta hydrolase"/>
    <property type="match status" value="3"/>
</dbReference>
<accession>A0A1B0CZT1</accession>
<dbReference type="PANTHER" id="PTHR43142">
    <property type="entry name" value="CARBOXYLIC ESTER HYDROLASE"/>
    <property type="match status" value="1"/>
</dbReference>
<dbReference type="VEuPathDB" id="VectorBase:PPAPM1_003296"/>
<dbReference type="GO" id="GO:0052689">
    <property type="term" value="F:carboxylic ester hydrolase activity"/>
    <property type="evidence" value="ECO:0007669"/>
    <property type="project" value="UniProtKB-KW"/>
</dbReference>
<dbReference type="VEuPathDB" id="VectorBase:PPAPM1_006884"/>
<dbReference type="InterPro" id="IPR002018">
    <property type="entry name" value="CarbesteraseB"/>
</dbReference>